<dbReference type="SUPFAM" id="SSF46934">
    <property type="entry name" value="UBA-like"/>
    <property type="match status" value="1"/>
</dbReference>
<evidence type="ECO:0000313" key="20">
    <source>
        <dbReference type="Proteomes" id="UP000054558"/>
    </source>
</evidence>
<dbReference type="GO" id="GO:0000712">
    <property type="term" value="P:resolution of meiotic recombination intermediates"/>
    <property type="evidence" value="ECO:0000318"/>
    <property type="project" value="GO_Central"/>
</dbReference>
<dbReference type="PANTHER" id="PTHR13451">
    <property type="entry name" value="CLASS II CROSSOVER JUNCTION ENDONUCLEASE MUS81"/>
    <property type="match status" value="1"/>
</dbReference>
<dbReference type="GO" id="GO:0048476">
    <property type="term" value="C:Holliday junction resolvase complex"/>
    <property type="evidence" value="ECO:0000318"/>
    <property type="project" value="GO_Central"/>
</dbReference>
<dbReference type="SMART" id="SM00891">
    <property type="entry name" value="ERCC4"/>
    <property type="match status" value="1"/>
</dbReference>
<dbReference type="PROSITE" id="PS50030">
    <property type="entry name" value="UBA"/>
    <property type="match status" value="1"/>
</dbReference>
<dbReference type="Gene3D" id="1.10.8.10">
    <property type="entry name" value="DNA helicase RuvA subunit, C-terminal domain"/>
    <property type="match status" value="1"/>
</dbReference>
<protein>
    <recommendedName>
        <fullName evidence="4 16">Crossover junction endonuclease MUS81</fullName>
        <ecNumber evidence="16">3.1.22.-</ecNumber>
    </recommendedName>
</protein>
<evidence type="ECO:0000256" key="12">
    <source>
        <dbReference type="ARBA" id="ARBA00023172"/>
    </source>
</evidence>
<feature type="compositionally biased region" description="Low complexity" evidence="17">
    <location>
        <begin position="211"/>
        <end position="223"/>
    </location>
</feature>
<sequence>MQQSPSATIPCQSQPRGNLQRLRDDSWGYPLFNRTWRSKSRQGLALQVWNKFVDSPRLHVGPFVLKKVGGHFAQGAEAGNGQGHGPEEGPPAKKRKTAPYVPKLNSAPYALLITMYRALAEGKDEYRRDELIQDADNSGLSEKTIALDPLNGQAGRRTTHTNQDYYSGWTSMSKQLIAKGLVLKQGNPPKYILTEYGEETARECLQRSNLADPLPAGPAGAAPRPTPAPGPRPPAGPPPPAAPKNARAAAAAAAEARMARNADAGGAGPSTAAAGGSRPDRRRDAVDTAGNRQQKGGAAGAGGAGAAGFRGLVAERPDLQRMGAEREPNEADGGHEEEGGTESDFEELDGWPAASPTDAVPVIGDDVVQKLVSLGFSPGQARTALHATHVADLPDSPLVEQAANWLLENDSTDRPAQPQSPVRPSFQARMATAEPREKRTGTVNGAAAPRAAVRERQGRPGSAAGGQGAARAPGRPPTAPTQRAAPARTAGQSGAGPSGTADRRDAGGPSKPAAPLAGGAVPLAVRVPPLAAGERFDARYMVVCLVDHREFLVRKLSSGDVLAAFAAHGLHADVRNLELGDFLWVAKERDGPGEYVLDYVCERKRVDDLSLSIQSSRYQRQKHFLDTCGLRRRIYLLEDDADKMDDHVRIKTACINTELVNGFDVQRTADSRDTLRRLVTLTAAIRDKLQHRTGEAPNSRKEPLPTFADFDRRAKASRRRTVKDLWGLMLTQVGGIGSDSANVIMQQYPTAGQLYEAYRKLDGKPQVMSQQLVAKFVRNAGGLKVGNKASENLFKFMFDPTPPEDSPEDDK</sequence>
<feature type="compositionally biased region" description="Low complexity" evidence="17">
    <location>
        <begin position="480"/>
        <end position="492"/>
    </location>
</feature>
<comment type="similarity">
    <text evidence="3 16">Belongs to the XPF family.</text>
</comment>
<dbReference type="Proteomes" id="UP000054558">
    <property type="component" value="Unassembled WGS sequence"/>
</dbReference>
<dbReference type="GO" id="GO:0006308">
    <property type="term" value="P:DNA catabolic process"/>
    <property type="evidence" value="ECO:0007669"/>
    <property type="project" value="UniProtKB-UniRule"/>
</dbReference>
<dbReference type="GO" id="GO:0048257">
    <property type="term" value="F:3'-flap endonuclease activity"/>
    <property type="evidence" value="ECO:0000318"/>
    <property type="project" value="GO_Central"/>
</dbReference>
<accession>A0A1Y1I5N7</accession>
<gene>
    <name evidence="19" type="ORF">KFL_002790130</name>
</gene>
<dbReference type="InterPro" id="IPR015940">
    <property type="entry name" value="UBA"/>
</dbReference>
<keyword evidence="8 16" id="KW-0227">DNA damage</keyword>
<dbReference type="GO" id="GO:0005634">
    <property type="term" value="C:nucleus"/>
    <property type="evidence" value="ECO:0000318"/>
    <property type="project" value="GO_Central"/>
</dbReference>
<dbReference type="FunFam" id="3.40.50.10130:FF:000005">
    <property type="entry name" value="crossover junction endonuclease MUS81 isoform X1"/>
    <property type="match status" value="1"/>
</dbReference>
<keyword evidence="9" id="KW-0131">Cell cycle</keyword>
<dbReference type="Pfam" id="PF02732">
    <property type="entry name" value="ERCC4"/>
    <property type="match status" value="1"/>
</dbReference>
<comment type="function">
    <text evidence="16">Interacts with EME1 to form a DNA structure-specific endonuclease with substrate preference for branched DNA structures with a 5'-end at the branch nick. Typical substrates include 3'-flap structures, D-loops, replication forks and nicked Holliday junctions. May be required in mitosis for the processing of stalled or collapsed replication fork intermediates. May be required in meiosis for the repair of meiosis-specific double strand breaks subsequent to single-end invasion (SEI).</text>
</comment>
<dbReference type="AlphaFoldDB" id="A0A1Y1I5N7"/>
<feature type="compositionally biased region" description="Acidic residues" evidence="17">
    <location>
        <begin position="339"/>
        <end position="349"/>
    </location>
</feature>
<evidence type="ECO:0000256" key="15">
    <source>
        <dbReference type="ARBA" id="ARBA00023254"/>
    </source>
</evidence>
<evidence type="ECO:0000256" key="5">
    <source>
        <dbReference type="ARBA" id="ARBA00022722"/>
    </source>
</evidence>
<dbReference type="SUPFAM" id="SSF52980">
    <property type="entry name" value="Restriction endonuclease-like"/>
    <property type="match status" value="1"/>
</dbReference>
<feature type="region of interest" description="Disordered" evidence="17">
    <location>
        <begin position="410"/>
        <end position="517"/>
    </location>
</feature>
<dbReference type="InterPro" id="IPR011335">
    <property type="entry name" value="Restrct_endonuc-II-like"/>
</dbReference>
<evidence type="ECO:0000259" key="18">
    <source>
        <dbReference type="PROSITE" id="PS50030"/>
    </source>
</evidence>
<feature type="region of interest" description="Disordered" evidence="17">
    <location>
        <begin position="1"/>
        <end position="24"/>
    </location>
</feature>
<evidence type="ECO:0000256" key="4">
    <source>
        <dbReference type="ARBA" id="ARBA00017114"/>
    </source>
</evidence>
<evidence type="ECO:0000256" key="6">
    <source>
        <dbReference type="ARBA" id="ARBA00022723"/>
    </source>
</evidence>
<feature type="region of interest" description="Disordered" evidence="17">
    <location>
        <begin position="320"/>
        <end position="359"/>
    </location>
</feature>
<evidence type="ECO:0000256" key="13">
    <source>
        <dbReference type="ARBA" id="ARBA00023204"/>
    </source>
</evidence>
<dbReference type="CDD" id="cd21036">
    <property type="entry name" value="WH_MUS81"/>
    <property type="match status" value="1"/>
</dbReference>
<dbReference type="GO" id="GO:0003677">
    <property type="term" value="F:DNA binding"/>
    <property type="evidence" value="ECO:0007669"/>
    <property type="project" value="UniProtKB-UniRule"/>
</dbReference>
<dbReference type="OrthoDB" id="5963188at2759"/>
<dbReference type="EC" id="3.1.22.-" evidence="16"/>
<evidence type="ECO:0000256" key="10">
    <source>
        <dbReference type="ARBA" id="ARBA00022801"/>
    </source>
</evidence>
<dbReference type="STRING" id="105231.A0A1Y1I5N7"/>
<dbReference type="InterPro" id="IPR047416">
    <property type="entry name" value="XPF_nuclease_Mus81"/>
</dbReference>
<keyword evidence="20" id="KW-1185">Reference proteome</keyword>
<feature type="region of interest" description="Disordered" evidence="17">
    <location>
        <begin position="210"/>
        <end position="305"/>
    </location>
</feature>
<dbReference type="InterPro" id="IPR036388">
    <property type="entry name" value="WH-like_DNA-bd_sf"/>
</dbReference>
<dbReference type="Gene3D" id="3.40.50.10130">
    <property type="match status" value="1"/>
</dbReference>
<keyword evidence="5 16" id="KW-0540">Nuclease</keyword>
<dbReference type="Gene3D" id="1.10.10.10">
    <property type="entry name" value="Winged helix-like DNA-binding domain superfamily/Winged helix DNA-binding domain"/>
    <property type="match status" value="1"/>
</dbReference>
<keyword evidence="9" id="KW-0498">Mitosis</keyword>
<dbReference type="EMBL" id="DF237228">
    <property type="protein sequence ID" value="GAQ86265.1"/>
    <property type="molecule type" value="Genomic_DNA"/>
</dbReference>
<comment type="cofactor">
    <cofactor evidence="1 16">
        <name>Mg(2+)</name>
        <dbReference type="ChEBI" id="CHEBI:18420"/>
    </cofactor>
</comment>
<evidence type="ECO:0000256" key="1">
    <source>
        <dbReference type="ARBA" id="ARBA00001946"/>
    </source>
</evidence>
<feature type="compositionally biased region" description="Low complexity" evidence="17">
    <location>
        <begin position="243"/>
        <end position="276"/>
    </location>
</feature>
<dbReference type="PANTHER" id="PTHR13451:SF0">
    <property type="entry name" value="CROSSOVER JUNCTION ENDONUCLEASE MUS81"/>
    <property type="match status" value="1"/>
</dbReference>
<evidence type="ECO:0000256" key="11">
    <source>
        <dbReference type="ARBA" id="ARBA00022842"/>
    </source>
</evidence>
<proteinExistence type="inferred from homology"/>
<keyword evidence="15" id="KW-0469">Meiosis</keyword>
<keyword evidence="6 16" id="KW-0479">Metal-binding</keyword>
<keyword evidence="7 16" id="KW-0255">Endonuclease</keyword>
<evidence type="ECO:0000256" key="14">
    <source>
        <dbReference type="ARBA" id="ARBA00023242"/>
    </source>
</evidence>
<dbReference type="Gene3D" id="1.10.150.670">
    <property type="entry name" value="Crossover junction endonuclease EME1, DNA-binding domain"/>
    <property type="match status" value="1"/>
</dbReference>
<keyword evidence="13 16" id="KW-0234">DNA repair</keyword>
<dbReference type="CDD" id="cd20074">
    <property type="entry name" value="XPF_nuclease_Mus81"/>
    <property type="match status" value="1"/>
</dbReference>
<organism evidence="19 20">
    <name type="scientific">Klebsormidium nitens</name>
    <name type="common">Green alga</name>
    <name type="synonym">Ulothrix nitens</name>
    <dbReference type="NCBI Taxonomy" id="105231"/>
    <lineage>
        <taxon>Eukaryota</taxon>
        <taxon>Viridiplantae</taxon>
        <taxon>Streptophyta</taxon>
        <taxon>Klebsormidiophyceae</taxon>
        <taxon>Klebsormidiales</taxon>
        <taxon>Klebsormidiaceae</taxon>
        <taxon>Klebsormidium</taxon>
    </lineage>
</organism>
<dbReference type="InterPro" id="IPR042530">
    <property type="entry name" value="EME1/EME2_C"/>
</dbReference>
<dbReference type="OMA" id="ELGDAMW"/>
<dbReference type="GO" id="GO:0031573">
    <property type="term" value="P:mitotic intra-S DNA damage checkpoint signaling"/>
    <property type="evidence" value="ECO:0000318"/>
    <property type="project" value="GO_Central"/>
</dbReference>
<keyword evidence="11 16" id="KW-0460">Magnesium</keyword>
<dbReference type="GO" id="GO:0000727">
    <property type="term" value="P:double-strand break repair via break-induced replication"/>
    <property type="evidence" value="ECO:0000318"/>
    <property type="project" value="GO_Central"/>
</dbReference>
<keyword evidence="9" id="KW-0132">Cell division</keyword>
<name>A0A1Y1I5N7_KLENI</name>
<evidence type="ECO:0000256" key="16">
    <source>
        <dbReference type="RuleBase" id="RU369042"/>
    </source>
</evidence>
<evidence type="ECO:0000256" key="8">
    <source>
        <dbReference type="ARBA" id="ARBA00022763"/>
    </source>
</evidence>
<evidence type="ECO:0000256" key="2">
    <source>
        <dbReference type="ARBA" id="ARBA00004123"/>
    </source>
</evidence>
<dbReference type="InterPro" id="IPR006166">
    <property type="entry name" value="ERCC4_domain"/>
</dbReference>
<feature type="compositionally biased region" description="Pro residues" evidence="17">
    <location>
        <begin position="224"/>
        <end position="242"/>
    </location>
</feature>
<reference evidence="19 20" key="1">
    <citation type="journal article" date="2014" name="Nat. Commun.">
        <title>Klebsormidium flaccidum genome reveals primary factors for plant terrestrial adaptation.</title>
        <authorList>
            <person name="Hori K."/>
            <person name="Maruyama F."/>
            <person name="Fujisawa T."/>
            <person name="Togashi T."/>
            <person name="Yamamoto N."/>
            <person name="Seo M."/>
            <person name="Sato S."/>
            <person name="Yamada T."/>
            <person name="Mori H."/>
            <person name="Tajima N."/>
            <person name="Moriyama T."/>
            <person name="Ikeuchi M."/>
            <person name="Watanabe M."/>
            <person name="Wada H."/>
            <person name="Kobayashi K."/>
            <person name="Saito M."/>
            <person name="Masuda T."/>
            <person name="Sasaki-Sekimoto Y."/>
            <person name="Mashiguchi K."/>
            <person name="Awai K."/>
            <person name="Shimojima M."/>
            <person name="Masuda S."/>
            <person name="Iwai M."/>
            <person name="Nobusawa T."/>
            <person name="Narise T."/>
            <person name="Kondo S."/>
            <person name="Saito H."/>
            <person name="Sato R."/>
            <person name="Murakawa M."/>
            <person name="Ihara Y."/>
            <person name="Oshima-Yamada Y."/>
            <person name="Ohtaka K."/>
            <person name="Satoh M."/>
            <person name="Sonobe K."/>
            <person name="Ishii M."/>
            <person name="Ohtani R."/>
            <person name="Kanamori-Sato M."/>
            <person name="Honoki R."/>
            <person name="Miyazaki D."/>
            <person name="Mochizuki H."/>
            <person name="Umetsu J."/>
            <person name="Higashi K."/>
            <person name="Shibata D."/>
            <person name="Kamiya Y."/>
            <person name="Sato N."/>
            <person name="Nakamura Y."/>
            <person name="Tabata S."/>
            <person name="Ida S."/>
            <person name="Kurokawa K."/>
            <person name="Ohta H."/>
        </authorList>
    </citation>
    <scope>NUCLEOTIDE SEQUENCE [LARGE SCALE GENOMIC DNA]</scope>
    <source>
        <strain evidence="19 20">NIES-2285</strain>
    </source>
</reference>
<evidence type="ECO:0000256" key="3">
    <source>
        <dbReference type="ARBA" id="ARBA00010015"/>
    </source>
</evidence>
<keyword evidence="12 16" id="KW-0233">DNA recombination</keyword>
<keyword evidence="10 16" id="KW-0378">Hydrolase</keyword>
<dbReference type="FunFam" id="1.10.10.10:FF:000307">
    <property type="entry name" value="Crossover junction endonuclease MUS81"/>
    <property type="match status" value="1"/>
</dbReference>
<keyword evidence="14 16" id="KW-0539">Nucleus</keyword>
<dbReference type="GO" id="GO:0008821">
    <property type="term" value="F:crossover junction DNA endonuclease activity"/>
    <property type="evidence" value="ECO:0007669"/>
    <property type="project" value="UniProtKB-UniRule"/>
</dbReference>
<dbReference type="InterPro" id="IPR009060">
    <property type="entry name" value="UBA-like_sf"/>
</dbReference>
<comment type="subcellular location">
    <subcellularLocation>
        <location evidence="2 16">Nucleus</location>
    </subcellularLocation>
</comment>
<feature type="domain" description="UBA" evidence="18">
    <location>
        <begin position="362"/>
        <end position="409"/>
    </location>
</feature>
<dbReference type="InterPro" id="IPR047417">
    <property type="entry name" value="WHD_MUS81"/>
</dbReference>
<comment type="subunit">
    <text evidence="16">Interacts with EME1.</text>
</comment>
<feature type="region of interest" description="Disordered" evidence="17">
    <location>
        <begin position="74"/>
        <end position="98"/>
    </location>
</feature>
<feature type="compositionally biased region" description="Basic and acidic residues" evidence="17">
    <location>
        <begin position="320"/>
        <end position="338"/>
    </location>
</feature>
<evidence type="ECO:0000256" key="17">
    <source>
        <dbReference type="SAM" id="MobiDB-lite"/>
    </source>
</evidence>
<evidence type="ECO:0000313" key="19">
    <source>
        <dbReference type="EMBL" id="GAQ86265.1"/>
    </source>
</evidence>
<feature type="compositionally biased region" description="Polar residues" evidence="17">
    <location>
        <begin position="1"/>
        <end position="17"/>
    </location>
</feature>
<evidence type="ECO:0000256" key="7">
    <source>
        <dbReference type="ARBA" id="ARBA00022759"/>
    </source>
</evidence>
<dbReference type="GO" id="GO:0046872">
    <property type="term" value="F:metal ion binding"/>
    <property type="evidence" value="ECO:0007669"/>
    <property type="project" value="UniProtKB-UniRule"/>
</dbReference>
<dbReference type="InterPro" id="IPR033309">
    <property type="entry name" value="Mus81"/>
</dbReference>
<evidence type="ECO:0000256" key="9">
    <source>
        <dbReference type="ARBA" id="ARBA00022776"/>
    </source>
</evidence>